<evidence type="ECO:0008006" key="3">
    <source>
        <dbReference type="Google" id="ProtNLM"/>
    </source>
</evidence>
<proteinExistence type="predicted"/>
<dbReference type="SUPFAM" id="SSF56112">
    <property type="entry name" value="Protein kinase-like (PK-like)"/>
    <property type="match status" value="1"/>
</dbReference>
<evidence type="ECO:0000313" key="1">
    <source>
        <dbReference type="EMBL" id="KAK9811080.1"/>
    </source>
</evidence>
<reference evidence="1 2" key="1">
    <citation type="journal article" date="2024" name="Nat. Commun.">
        <title>Phylogenomics reveals the evolutionary origins of lichenization in chlorophyte algae.</title>
        <authorList>
            <person name="Puginier C."/>
            <person name="Libourel C."/>
            <person name="Otte J."/>
            <person name="Skaloud P."/>
            <person name="Haon M."/>
            <person name="Grisel S."/>
            <person name="Petersen M."/>
            <person name="Berrin J.G."/>
            <person name="Delaux P.M."/>
            <person name="Dal Grande F."/>
            <person name="Keller J."/>
        </authorList>
    </citation>
    <scope>NUCLEOTIDE SEQUENCE [LARGE SCALE GENOMIC DNA]</scope>
    <source>
        <strain evidence="1 2">SAG 2036</strain>
    </source>
</reference>
<comment type="caution">
    <text evidence="1">The sequence shown here is derived from an EMBL/GenBank/DDBJ whole genome shotgun (WGS) entry which is preliminary data.</text>
</comment>
<organism evidence="1 2">
    <name type="scientific">Symbiochloris irregularis</name>
    <dbReference type="NCBI Taxonomy" id="706552"/>
    <lineage>
        <taxon>Eukaryota</taxon>
        <taxon>Viridiplantae</taxon>
        <taxon>Chlorophyta</taxon>
        <taxon>core chlorophytes</taxon>
        <taxon>Trebouxiophyceae</taxon>
        <taxon>Trebouxiales</taxon>
        <taxon>Trebouxiaceae</taxon>
        <taxon>Symbiochloris</taxon>
    </lineage>
</organism>
<name>A0AAW1PMM6_9CHLO</name>
<dbReference type="InterPro" id="IPR011009">
    <property type="entry name" value="Kinase-like_dom_sf"/>
</dbReference>
<sequence>MDERASVEAALCDELQRQPLNKERIRHLLEKLLALLSGTDGSSALSEPGSLSNREPLTEALAELVSILPSEEAGWLDLLSQCRTDPGSGLYGHAAGRTPRCSLLYAHRVFGIFMDAFNGCPWTIFNEDGAHMELDAQGRVVTCLADTEPIAGLTALEEQDIQHLCQVMLPGHGLEDEKAMREYVADSLQAICGGKVAFQEVVINSVGGEHTTVLASMAPDTQGLNILVKRVSERQLSDGSGYFRGACSCAQLLTQRMTEKHGTPGRCCAIIFAIAGSSISVGAFSLDNGADFEPLTGFVPLWPFHANHALIQQLTGIFRGLKCATAFMRHSAADAAGANPLVTEHMLWKGQPVPYSLKGYTIRKHLSDSSEVYLVERDGRLMVAKVTSCYGWQAHQQWHMAGAAPQLFLEHSRNLAGGQSLVMTEYMALQDGWMTTFAAAAHPEEPSIAAALVGTLTRVHAQQPPHAHGDLRDANVLLRWDPEQGAWDVCFLDFQWAAEDGKGRYPPFLNHDDIRWPEGVCGGQPILQRHDHELLTGIDFTNMAQMRKGSRQASAMMVARAPAACLPGAVAQRSMLRAHCSLPRTLII</sequence>
<evidence type="ECO:0000313" key="2">
    <source>
        <dbReference type="Proteomes" id="UP001465755"/>
    </source>
</evidence>
<protein>
    <recommendedName>
        <fullName evidence="3">Protein kinase domain-containing protein</fullName>
    </recommendedName>
</protein>
<accession>A0AAW1PMM6</accession>
<gene>
    <name evidence="1" type="ORF">WJX73_001016</name>
</gene>
<dbReference type="Proteomes" id="UP001465755">
    <property type="component" value="Unassembled WGS sequence"/>
</dbReference>
<keyword evidence="2" id="KW-1185">Reference proteome</keyword>
<dbReference type="EMBL" id="JALJOQ010000011">
    <property type="protein sequence ID" value="KAK9811080.1"/>
    <property type="molecule type" value="Genomic_DNA"/>
</dbReference>
<dbReference type="AlphaFoldDB" id="A0AAW1PMM6"/>